<dbReference type="AlphaFoldDB" id="A0A0F9ICU7"/>
<name>A0A0F9ICU7_9ZZZZ</name>
<organism evidence="1">
    <name type="scientific">marine sediment metagenome</name>
    <dbReference type="NCBI Taxonomy" id="412755"/>
    <lineage>
        <taxon>unclassified sequences</taxon>
        <taxon>metagenomes</taxon>
        <taxon>ecological metagenomes</taxon>
    </lineage>
</organism>
<reference evidence="1" key="1">
    <citation type="journal article" date="2015" name="Nature">
        <title>Complex archaea that bridge the gap between prokaryotes and eukaryotes.</title>
        <authorList>
            <person name="Spang A."/>
            <person name="Saw J.H."/>
            <person name="Jorgensen S.L."/>
            <person name="Zaremba-Niedzwiedzka K."/>
            <person name="Martijn J."/>
            <person name="Lind A.E."/>
            <person name="van Eijk R."/>
            <person name="Schleper C."/>
            <person name="Guy L."/>
            <person name="Ettema T.J."/>
        </authorList>
    </citation>
    <scope>NUCLEOTIDE SEQUENCE</scope>
</reference>
<dbReference type="EMBL" id="LAZR01012726">
    <property type="protein sequence ID" value="KKM25416.1"/>
    <property type="molecule type" value="Genomic_DNA"/>
</dbReference>
<feature type="non-terminal residue" evidence="1">
    <location>
        <position position="82"/>
    </location>
</feature>
<protein>
    <submittedName>
        <fullName evidence="1">Uncharacterized protein</fullName>
    </submittedName>
</protein>
<proteinExistence type="predicted"/>
<accession>A0A0F9ICU7</accession>
<evidence type="ECO:0000313" key="1">
    <source>
        <dbReference type="EMBL" id="KKM25416.1"/>
    </source>
</evidence>
<gene>
    <name evidence="1" type="ORF">LCGC14_1595290</name>
</gene>
<sequence length="82" mass="9081">MGKLRVSRKGHTRVDGTRVRGSTFLIKDRGAKGRTPPSKRFFDPGVKTGWEKTLPADIRRGRVLRAHKGNLLASARSLQALS</sequence>
<comment type="caution">
    <text evidence="1">The sequence shown here is derived from an EMBL/GenBank/DDBJ whole genome shotgun (WGS) entry which is preliminary data.</text>
</comment>